<dbReference type="EMBL" id="JABSTQ010009039">
    <property type="protein sequence ID" value="KAG0433663.1"/>
    <property type="molecule type" value="Genomic_DNA"/>
</dbReference>
<sequence length="140" mass="14914">MSRRSPGSSNVRERQSRERSGVRNTVYESFLLTRVHLSSAAVGLLWRRSAGVCVEERPLGQDRALSEVPRERLAGVAAGPSKRAASAGPPPPPLRPWRPSPGGQPAPPPPWAGRRTHDGAWPDSPESCKGPGSACRVAGP</sequence>
<reference evidence="1 2" key="1">
    <citation type="journal article" date="2020" name="Cell">
        <title>Large-Scale Comparative Analyses of Tick Genomes Elucidate Their Genetic Diversity and Vector Capacities.</title>
        <authorList>
            <consortium name="Tick Genome and Microbiome Consortium (TIGMIC)"/>
            <person name="Jia N."/>
            <person name="Wang J."/>
            <person name="Shi W."/>
            <person name="Du L."/>
            <person name="Sun Y."/>
            <person name="Zhan W."/>
            <person name="Jiang J.F."/>
            <person name="Wang Q."/>
            <person name="Zhang B."/>
            <person name="Ji P."/>
            <person name="Bell-Sakyi L."/>
            <person name="Cui X.M."/>
            <person name="Yuan T.T."/>
            <person name="Jiang B.G."/>
            <person name="Yang W.F."/>
            <person name="Lam T.T."/>
            <person name="Chang Q.C."/>
            <person name="Ding S.J."/>
            <person name="Wang X.J."/>
            <person name="Zhu J.G."/>
            <person name="Ruan X.D."/>
            <person name="Zhao L."/>
            <person name="Wei J.T."/>
            <person name="Ye R.Z."/>
            <person name="Que T.C."/>
            <person name="Du C.H."/>
            <person name="Zhou Y.H."/>
            <person name="Cheng J.X."/>
            <person name="Dai P.F."/>
            <person name="Guo W.B."/>
            <person name="Han X.H."/>
            <person name="Huang E.J."/>
            <person name="Li L.F."/>
            <person name="Wei W."/>
            <person name="Gao Y.C."/>
            <person name="Liu J.Z."/>
            <person name="Shao H.Z."/>
            <person name="Wang X."/>
            <person name="Wang C.C."/>
            <person name="Yang T.C."/>
            <person name="Huo Q.B."/>
            <person name="Li W."/>
            <person name="Chen H.Y."/>
            <person name="Chen S.E."/>
            <person name="Zhou L.G."/>
            <person name="Ni X.B."/>
            <person name="Tian J.H."/>
            <person name="Sheng Y."/>
            <person name="Liu T."/>
            <person name="Pan Y.S."/>
            <person name="Xia L.Y."/>
            <person name="Li J."/>
            <person name="Zhao F."/>
            <person name="Cao W.C."/>
        </authorList>
    </citation>
    <scope>NUCLEOTIDE SEQUENCE [LARGE SCALE GENOMIC DNA]</scope>
    <source>
        <strain evidence="1">Iper-2018</strain>
    </source>
</reference>
<gene>
    <name evidence="1" type="ORF">HPB47_019700</name>
</gene>
<protein>
    <submittedName>
        <fullName evidence="1">Uncharacterized protein</fullName>
    </submittedName>
</protein>
<dbReference type="Proteomes" id="UP000805193">
    <property type="component" value="Unassembled WGS sequence"/>
</dbReference>
<organism evidence="1 2">
    <name type="scientific">Ixodes persulcatus</name>
    <name type="common">Taiga tick</name>
    <dbReference type="NCBI Taxonomy" id="34615"/>
    <lineage>
        <taxon>Eukaryota</taxon>
        <taxon>Metazoa</taxon>
        <taxon>Ecdysozoa</taxon>
        <taxon>Arthropoda</taxon>
        <taxon>Chelicerata</taxon>
        <taxon>Arachnida</taxon>
        <taxon>Acari</taxon>
        <taxon>Parasitiformes</taxon>
        <taxon>Ixodida</taxon>
        <taxon>Ixodoidea</taxon>
        <taxon>Ixodidae</taxon>
        <taxon>Ixodinae</taxon>
        <taxon>Ixodes</taxon>
    </lineage>
</organism>
<comment type="caution">
    <text evidence="1">The sequence shown here is derived from an EMBL/GenBank/DDBJ whole genome shotgun (WGS) entry which is preliminary data.</text>
</comment>
<evidence type="ECO:0000313" key="2">
    <source>
        <dbReference type="Proteomes" id="UP000805193"/>
    </source>
</evidence>
<keyword evidence="2" id="KW-1185">Reference proteome</keyword>
<proteinExistence type="predicted"/>
<name>A0AC60QKZ6_IXOPE</name>
<evidence type="ECO:0000313" key="1">
    <source>
        <dbReference type="EMBL" id="KAG0433663.1"/>
    </source>
</evidence>
<accession>A0AC60QKZ6</accession>